<accession>A0A5C5VH68</accession>
<evidence type="ECO:0000313" key="1">
    <source>
        <dbReference type="EMBL" id="TWT37317.1"/>
    </source>
</evidence>
<dbReference type="AlphaFoldDB" id="A0A5C5VH68"/>
<sequence>MDASLRAIEELATDYLLQGEPALALAELSAVVDAAPDEGRLWELLGIGHWEIGQVRESIAALETAMTLVPLGPEATLALGLGYEVIQKLPLAKDLFIDLAGSDALPLRVLEPLARGLGRANESGLALAMCERAASTQPDELGPLMGMVFYMGRLGRPAEHLLPVLLRALGLAPEDFTIRMLAARCLHDCGLAEDAAELLRVADYLDSSCPSCLHAMQEIFLAAGDEPAAADVVERLADVARQAGDDQDCC</sequence>
<dbReference type="OrthoDB" id="271653at2"/>
<comment type="caution">
    <text evidence="1">The sequence shown here is derived from an EMBL/GenBank/DDBJ whole genome shotgun (WGS) entry which is preliminary data.</text>
</comment>
<evidence type="ECO:0000313" key="2">
    <source>
        <dbReference type="Proteomes" id="UP000316714"/>
    </source>
</evidence>
<reference evidence="1 2" key="1">
    <citation type="submission" date="2019-02" db="EMBL/GenBank/DDBJ databases">
        <title>Deep-cultivation of Planctomycetes and their phenomic and genomic characterization uncovers novel biology.</title>
        <authorList>
            <person name="Wiegand S."/>
            <person name="Jogler M."/>
            <person name="Boedeker C."/>
            <person name="Pinto D."/>
            <person name="Vollmers J."/>
            <person name="Rivas-Marin E."/>
            <person name="Kohn T."/>
            <person name="Peeters S.H."/>
            <person name="Heuer A."/>
            <person name="Rast P."/>
            <person name="Oberbeckmann S."/>
            <person name="Bunk B."/>
            <person name="Jeske O."/>
            <person name="Meyerdierks A."/>
            <person name="Storesund J.E."/>
            <person name="Kallscheuer N."/>
            <person name="Luecker S."/>
            <person name="Lage O.M."/>
            <person name="Pohl T."/>
            <person name="Merkel B.J."/>
            <person name="Hornburger P."/>
            <person name="Mueller R.-W."/>
            <person name="Bruemmer F."/>
            <person name="Labrenz M."/>
            <person name="Spormann A.M."/>
            <person name="Op Den Camp H."/>
            <person name="Overmann J."/>
            <person name="Amann R."/>
            <person name="Jetten M.S.M."/>
            <person name="Mascher T."/>
            <person name="Medema M.H."/>
            <person name="Devos D.P."/>
            <person name="Kaster A.-K."/>
            <person name="Ovreas L."/>
            <person name="Rohde M."/>
            <person name="Galperin M.Y."/>
            <person name="Jogler C."/>
        </authorList>
    </citation>
    <scope>NUCLEOTIDE SEQUENCE [LARGE SCALE GENOMIC DNA]</scope>
    <source>
        <strain evidence="1 2">KOR34</strain>
    </source>
</reference>
<protein>
    <submittedName>
        <fullName evidence="1">Uncharacterized protein</fullName>
    </submittedName>
</protein>
<proteinExistence type="predicted"/>
<dbReference type="Proteomes" id="UP000316714">
    <property type="component" value="Unassembled WGS sequence"/>
</dbReference>
<organism evidence="1 2">
    <name type="scientific">Posidoniimonas corsicana</name>
    <dbReference type="NCBI Taxonomy" id="1938618"/>
    <lineage>
        <taxon>Bacteria</taxon>
        <taxon>Pseudomonadati</taxon>
        <taxon>Planctomycetota</taxon>
        <taxon>Planctomycetia</taxon>
        <taxon>Pirellulales</taxon>
        <taxon>Lacipirellulaceae</taxon>
        <taxon>Posidoniimonas</taxon>
    </lineage>
</organism>
<gene>
    <name evidence="1" type="ORF">KOR34_22650</name>
</gene>
<name>A0A5C5VH68_9BACT</name>
<dbReference type="EMBL" id="SIHJ01000001">
    <property type="protein sequence ID" value="TWT37317.1"/>
    <property type="molecule type" value="Genomic_DNA"/>
</dbReference>
<dbReference type="RefSeq" id="WP_146564661.1">
    <property type="nucleotide sequence ID" value="NZ_SIHJ01000001.1"/>
</dbReference>
<dbReference type="Gene3D" id="1.25.40.10">
    <property type="entry name" value="Tetratricopeptide repeat domain"/>
    <property type="match status" value="1"/>
</dbReference>
<dbReference type="SUPFAM" id="SSF48452">
    <property type="entry name" value="TPR-like"/>
    <property type="match status" value="2"/>
</dbReference>
<dbReference type="InterPro" id="IPR011990">
    <property type="entry name" value="TPR-like_helical_dom_sf"/>
</dbReference>
<keyword evidence="2" id="KW-1185">Reference proteome</keyword>